<name>A0ABW5Z3Y2_9FLAO</name>
<protein>
    <submittedName>
        <fullName evidence="1">Uncharacterized protein</fullName>
    </submittedName>
</protein>
<keyword evidence="2" id="KW-1185">Reference proteome</keyword>
<dbReference type="SUPFAM" id="SSF159501">
    <property type="entry name" value="EreA/ChaN-like"/>
    <property type="match status" value="1"/>
</dbReference>
<evidence type="ECO:0000313" key="2">
    <source>
        <dbReference type="Proteomes" id="UP001597549"/>
    </source>
</evidence>
<reference evidence="2" key="1">
    <citation type="journal article" date="2019" name="Int. J. Syst. Evol. Microbiol.">
        <title>The Global Catalogue of Microorganisms (GCM) 10K type strain sequencing project: providing services to taxonomists for standard genome sequencing and annotation.</title>
        <authorList>
            <consortium name="The Broad Institute Genomics Platform"/>
            <consortium name="The Broad Institute Genome Sequencing Center for Infectious Disease"/>
            <person name="Wu L."/>
            <person name="Ma J."/>
        </authorList>
    </citation>
    <scope>NUCLEOTIDE SEQUENCE [LARGE SCALE GENOMIC DNA]</scope>
    <source>
        <strain evidence="2">KCTC 52644</strain>
    </source>
</reference>
<dbReference type="EMBL" id="JBHUOL010000003">
    <property type="protein sequence ID" value="MFD2907347.1"/>
    <property type="molecule type" value="Genomic_DNA"/>
</dbReference>
<accession>A0ABW5Z3Y2</accession>
<evidence type="ECO:0000313" key="1">
    <source>
        <dbReference type="EMBL" id="MFD2907347.1"/>
    </source>
</evidence>
<dbReference type="Proteomes" id="UP001597549">
    <property type="component" value="Unassembled WGS sequence"/>
</dbReference>
<sequence>MKTFYNIEKYIYYSNDELNYWHKIDRNEFEIIDKPSPIFYKGLGVDFLYGIIKEKNEINVYSITDTLLFFNELKNNNKIKELKFTKGIIQDYNLENYKYIDLEYNYKNNLITERLIINKGKTIRFTRKKGHNNGGLAVYLNYFILNSDEFLKNNKNFFANQFLENNEYLINTLFLKNVSIDSLSNEKNSKEITLLIDNFNKIGNYRSATEIINKKFKNRAILWKEDYKMSDFNFESINDYCNSIDSVDIVMINDHHLFESSRYCVALFLNALKSKGFKYFAAESYISKDNDLNFNISQDQIDGYYNRQPTYGLLTHFAYLNNYVLCGYDSSSDLCKNNDLSSQQCRDSTQANNIAKIYHYDKSAKIIVFGGHSHINKTKTNNFTPMGYYLQKILPEKNIIAINQVSLISNYGSENSLQNIITDSVQLKEPKLIRSKKNFNKVNDGTYDAYLVHPNSDVIDYWYYSANAVNVEKIKLTPPKEAFFVEVFAISESTKNICVFKSLVSDLHKNYIFLPKSNYKINYYNSHNDPI</sequence>
<proteinExistence type="predicted"/>
<dbReference type="RefSeq" id="WP_379803363.1">
    <property type="nucleotide sequence ID" value="NZ_JBHUOL010000003.1"/>
</dbReference>
<organism evidence="1 2">
    <name type="scientific">Flavobacterium ardleyense</name>
    <dbReference type="NCBI Taxonomy" id="2038737"/>
    <lineage>
        <taxon>Bacteria</taxon>
        <taxon>Pseudomonadati</taxon>
        <taxon>Bacteroidota</taxon>
        <taxon>Flavobacteriia</taxon>
        <taxon>Flavobacteriales</taxon>
        <taxon>Flavobacteriaceae</taxon>
        <taxon>Flavobacterium</taxon>
    </lineage>
</organism>
<gene>
    <name evidence="1" type="ORF">ACFSX9_01225</name>
</gene>
<comment type="caution">
    <text evidence="1">The sequence shown here is derived from an EMBL/GenBank/DDBJ whole genome shotgun (WGS) entry which is preliminary data.</text>
</comment>